<reference evidence="1" key="1">
    <citation type="submission" date="2021-08" db="EMBL/GenBank/DDBJ databases">
        <title>Novel anaerobic bacterium isolated from sea squirt in East Sea, Republic of Korea.</title>
        <authorList>
            <person name="Nguyen T.H."/>
            <person name="Li Z."/>
            <person name="Lee Y.-J."/>
            <person name="Ko J."/>
            <person name="Kim S.-G."/>
        </authorList>
    </citation>
    <scope>NUCLEOTIDE SEQUENCE</scope>
    <source>
        <strain evidence="1">KCTC 25031</strain>
    </source>
</reference>
<dbReference type="Proteomes" id="UP000826212">
    <property type="component" value="Chromosome"/>
</dbReference>
<evidence type="ECO:0000313" key="1">
    <source>
        <dbReference type="EMBL" id="QZE12834.1"/>
    </source>
</evidence>
<gene>
    <name evidence="1" type="ORF">K4L44_09560</name>
</gene>
<name>A0AC61NQS9_9BACT</name>
<proteinExistence type="predicted"/>
<dbReference type="EMBL" id="CP081303">
    <property type="protein sequence ID" value="QZE12834.1"/>
    <property type="molecule type" value="Genomic_DNA"/>
</dbReference>
<accession>A0AC61NQS9</accession>
<organism evidence="1 2">
    <name type="scientific">Halosquirtibacter laminarini</name>
    <dbReference type="NCBI Taxonomy" id="3374600"/>
    <lineage>
        <taxon>Bacteria</taxon>
        <taxon>Pseudomonadati</taxon>
        <taxon>Bacteroidota</taxon>
        <taxon>Bacteroidia</taxon>
        <taxon>Marinilabiliales</taxon>
        <taxon>Prolixibacteraceae</taxon>
        <taxon>Halosquirtibacter</taxon>
    </lineage>
</organism>
<protein>
    <submittedName>
        <fullName evidence="1">AraC family transcriptional regulator</fullName>
    </submittedName>
</protein>
<evidence type="ECO:0000313" key="2">
    <source>
        <dbReference type="Proteomes" id="UP000826212"/>
    </source>
</evidence>
<sequence>MRTKRYLHILLFTLSWIINFTVSAQNKVRSPQIKYIKEAEDFFYKDLDESEKYYLLAEKEAEKQKDKRIALLAKTGLAKIMNRKGNLEKADSLFQILLSQKKYLPIENQKSMDWEYAYMLFRSNKLEEAMEKFSILNEYYEKNNNDDLLVKTYNIQAKIYIKQNDYEQAMKLLLHSRDVAEKKDYKDELSLIYNSIARLFYRRGEFHKAIDNFKKGANIQQELNTLHLLCSSYQNIGTVYLQLKEIDKGIDYINRSIPIFQQIGDKKGYMSAMNNLAVIYNLNAEYDKAIKIHQSIIEEAKLLNNFREQANAQLNISQIYFDKKQYKQAKKLCLKAIKDAENFGLTDMTLFYKIMIKCCDKLKQYKEEIDWQKRYHDAKITLLNQENFNKALDLEKKYETKKKELKIKEITLENKNKALIIQKNRILFYATTLILLIFIILGSLVLRENRKKLKSYAIIIEKSKKVFAQNQIERDAQFEKRRVVSEIPDNVIKPILERLKIQINHKKIYTDPELSLNTLAHILDTNSRYLSLVIHETFQSNYTTFINELRVEEAQKLLCKNPELTIEAIGEMSGFNSKSTFNMAFKKITGMTPSSYQKNHLLMDMAI</sequence>
<keyword evidence="2" id="KW-1185">Reference proteome</keyword>